<accession>A0ABV0S8M4</accession>
<evidence type="ECO:0000313" key="2">
    <source>
        <dbReference type="Proteomes" id="UP001434883"/>
    </source>
</evidence>
<keyword evidence="2" id="KW-1185">Reference proteome</keyword>
<dbReference type="Proteomes" id="UP001434883">
    <property type="component" value="Unassembled WGS sequence"/>
</dbReference>
<evidence type="ECO:0000313" key="1">
    <source>
        <dbReference type="EMBL" id="MEQ2216545.1"/>
    </source>
</evidence>
<dbReference type="EMBL" id="JAHRIN010070976">
    <property type="protein sequence ID" value="MEQ2216545.1"/>
    <property type="molecule type" value="Genomic_DNA"/>
</dbReference>
<proteinExistence type="predicted"/>
<comment type="caution">
    <text evidence="1">The sequence shown here is derived from an EMBL/GenBank/DDBJ whole genome shotgun (WGS) entry which is preliminary data.</text>
</comment>
<sequence>SNRASTLQLDNTLYVCIAALQTEQNQKLDRNVAHAFKQWQACLKDSIRLNQLLGHPLTEPDVARSTASCKLVVCKSNSQFAYKSHRGTNDATVMHLQGTLVHQLVHMIRTGGGLKTFLKSDRPGVELYQTMLSMVLRFHAQQLLVPSKNHQKVTTDQQQLFLVHQDEEIEKEVQAAITAQEEVQLEEELLVRTRYRTKERSNRCKKPELARKEECQGWDLL</sequence>
<feature type="non-terminal residue" evidence="1">
    <location>
        <position position="1"/>
    </location>
</feature>
<reference evidence="1 2" key="1">
    <citation type="submission" date="2021-06" db="EMBL/GenBank/DDBJ databases">
        <authorList>
            <person name="Palmer J.M."/>
        </authorList>
    </citation>
    <scope>NUCLEOTIDE SEQUENCE [LARGE SCALE GENOMIC DNA]</scope>
    <source>
        <strain evidence="1 2">XC_2019</strain>
        <tissue evidence="1">Muscle</tissue>
    </source>
</reference>
<protein>
    <submittedName>
        <fullName evidence="1">Uncharacterized protein</fullName>
    </submittedName>
</protein>
<gene>
    <name evidence="1" type="ORF">XENOCAPTIV_017960</name>
</gene>
<organism evidence="1 2">
    <name type="scientific">Xenoophorus captivus</name>
    <dbReference type="NCBI Taxonomy" id="1517983"/>
    <lineage>
        <taxon>Eukaryota</taxon>
        <taxon>Metazoa</taxon>
        <taxon>Chordata</taxon>
        <taxon>Craniata</taxon>
        <taxon>Vertebrata</taxon>
        <taxon>Euteleostomi</taxon>
        <taxon>Actinopterygii</taxon>
        <taxon>Neopterygii</taxon>
        <taxon>Teleostei</taxon>
        <taxon>Neoteleostei</taxon>
        <taxon>Acanthomorphata</taxon>
        <taxon>Ovalentaria</taxon>
        <taxon>Atherinomorphae</taxon>
        <taxon>Cyprinodontiformes</taxon>
        <taxon>Goodeidae</taxon>
        <taxon>Xenoophorus</taxon>
    </lineage>
</organism>
<name>A0ABV0S8M4_9TELE</name>